<dbReference type="Pfam" id="PF00202">
    <property type="entry name" value="Aminotran_3"/>
    <property type="match status" value="1"/>
</dbReference>
<keyword evidence="4 7" id="KW-0808">Transferase</keyword>
<proteinExistence type="inferred from homology"/>
<protein>
    <submittedName>
        <fullName evidence="7">Aspartate aminotransferase family protein</fullName>
    </submittedName>
</protein>
<comment type="similarity">
    <text evidence="2 6">Belongs to the class-III pyridoxal-phosphate-dependent aminotransferase family.</text>
</comment>
<dbReference type="PANTHER" id="PTHR43094:SF1">
    <property type="entry name" value="AMINOTRANSFERASE CLASS-III"/>
    <property type="match status" value="1"/>
</dbReference>
<evidence type="ECO:0000313" key="7">
    <source>
        <dbReference type="EMBL" id="RJP26341.1"/>
    </source>
</evidence>
<dbReference type="SUPFAM" id="SSF53383">
    <property type="entry name" value="PLP-dependent transferases"/>
    <property type="match status" value="1"/>
</dbReference>
<dbReference type="InterPro" id="IPR005814">
    <property type="entry name" value="Aminotrans_3"/>
</dbReference>
<evidence type="ECO:0000256" key="2">
    <source>
        <dbReference type="ARBA" id="ARBA00008954"/>
    </source>
</evidence>
<dbReference type="FunFam" id="3.40.640.10:FF:000014">
    <property type="entry name" value="Adenosylmethionine-8-amino-7-oxononanoate aminotransferase, probable"/>
    <property type="match status" value="1"/>
</dbReference>
<dbReference type="InterPro" id="IPR015424">
    <property type="entry name" value="PyrdxlP-dep_Trfase"/>
</dbReference>
<organism evidence="7">
    <name type="scientific">Abyssobacteria bacterium (strain SURF_5)</name>
    <dbReference type="NCBI Taxonomy" id="2093360"/>
    <lineage>
        <taxon>Bacteria</taxon>
        <taxon>Pseudomonadati</taxon>
        <taxon>Candidatus Hydrogenedentota</taxon>
        <taxon>Candidatus Abyssobacteria</taxon>
    </lineage>
</organism>
<evidence type="ECO:0000256" key="3">
    <source>
        <dbReference type="ARBA" id="ARBA00022576"/>
    </source>
</evidence>
<name>A0A3A4PE87_ABYX5</name>
<reference evidence="7" key="2">
    <citation type="submission" date="2018-03" db="EMBL/GenBank/DDBJ databases">
        <authorList>
            <person name="Keele B.F."/>
        </authorList>
    </citation>
    <scope>NUCLEOTIDE SEQUENCE</scope>
    <source>
        <strain evidence="7">SURF_5</strain>
    </source>
</reference>
<dbReference type="InterPro" id="IPR015422">
    <property type="entry name" value="PyrdxlP-dep_Trfase_small"/>
</dbReference>
<comment type="caution">
    <text evidence="7">The sequence shown here is derived from an EMBL/GenBank/DDBJ whole genome shotgun (WGS) entry which is preliminary data.</text>
</comment>
<keyword evidence="3 7" id="KW-0032">Aminotransferase</keyword>
<dbReference type="AlphaFoldDB" id="A0A3A4PE87"/>
<keyword evidence="5 6" id="KW-0663">Pyridoxal phosphate</keyword>
<evidence type="ECO:0000256" key="5">
    <source>
        <dbReference type="ARBA" id="ARBA00022898"/>
    </source>
</evidence>
<evidence type="ECO:0000256" key="1">
    <source>
        <dbReference type="ARBA" id="ARBA00001933"/>
    </source>
</evidence>
<comment type="cofactor">
    <cofactor evidence="1">
        <name>pyridoxal 5'-phosphate</name>
        <dbReference type="ChEBI" id="CHEBI:597326"/>
    </cofactor>
</comment>
<dbReference type="PROSITE" id="PS00600">
    <property type="entry name" value="AA_TRANSFER_CLASS_3"/>
    <property type="match status" value="1"/>
</dbReference>
<dbReference type="EMBL" id="QZKU01000009">
    <property type="protein sequence ID" value="RJP26341.1"/>
    <property type="molecule type" value="Genomic_DNA"/>
</dbReference>
<dbReference type="PIRSF" id="PIRSF000521">
    <property type="entry name" value="Transaminase_4ab_Lys_Orn"/>
    <property type="match status" value="1"/>
</dbReference>
<dbReference type="GO" id="GO:0030170">
    <property type="term" value="F:pyridoxal phosphate binding"/>
    <property type="evidence" value="ECO:0007669"/>
    <property type="project" value="InterPro"/>
</dbReference>
<accession>A0A3A4PE87</accession>
<evidence type="ECO:0000256" key="4">
    <source>
        <dbReference type="ARBA" id="ARBA00022679"/>
    </source>
</evidence>
<reference evidence="7" key="1">
    <citation type="journal article" date="2017" name="ISME J.">
        <title>Energy and carbon metabolisms in a deep terrestrial subsurface fluid microbial community.</title>
        <authorList>
            <person name="Momper L."/>
            <person name="Jungbluth S.P."/>
            <person name="Lee M.D."/>
            <person name="Amend J.P."/>
        </authorList>
    </citation>
    <scope>NUCLEOTIDE SEQUENCE [LARGE SCALE GENOMIC DNA]</scope>
    <source>
        <strain evidence="7">SURF_5</strain>
    </source>
</reference>
<dbReference type="InterPro" id="IPR015421">
    <property type="entry name" value="PyrdxlP-dep_Trfase_major"/>
</dbReference>
<dbReference type="Proteomes" id="UP000265882">
    <property type="component" value="Unassembled WGS sequence"/>
</dbReference>
<dbReference type="Gene3D" id="3.40.640.10">
    <property type="entry name" value="Type I PLP-dependent aspartate aminotransferase-like (Major domain)"/>
    <property type="match status" value="1"/>
</dbReference>
<dbReference type="InterPro" id="IPR049704">
    <property type="entry name" value="Aminotrans_3_PPA_site"/>
</dbReference>
<evidence type="ECO:0000256" key="6">
    <source>
        <dbReference type="RuleBase" id="RU003560"/>
    </source>
</evidence>
<dbReference type="GO" id="GO:0005829">
    <property type="term" value="C:cytosol"/>
    <property type="evidence" value="ECO:0007669"/>
    <property type="project" value="TreeGrafter"/>
</dbReference>
<sequence>MRTRRSYMRTKKELQQLDEKYLFHPVVQLKEHQQKGARIIVEGDGTRIKDIDGREYIDAFSSLWNVIIGHGQKQVQKAITEQLGKLEYYSPFFGFASPPAIELAAKVVSLMPKEWNMGHVMFTCGGSETNDTNMKFARMYWACKGKDSKKKIISRNYAYHGVTFGALTATGIEFFKTNFDPLPPGFLHIMAPYCYRCELGLTYPECGIGCAKQLEEAILREGPDTIAAFIAEPVMGTGGVIIPPKEYWPMIRGICDKYEVLILADEVITGFGRTGKMFGCMNWDLRPDLISVAKGITSGYFPTGGAIASNEIFDTIRDNIPSFLPFLHGFTYNNHPVGCAAGLANIKIIEDEKLVENAATVGAYMHDRLKGLYDLKSVGDIRAIGLMAAVELVKDKQTKEPIGELPMEGTHRVEELMWEKGIYARAMMENVAVAPPLTVTKKEIDLIVDALESSIVKMEKEML</sequence>
<gene>
    <name evidence="7" type="ORF">C4520_00710</name>
</gene>
<dbReference type="PANTHER" id="PTHR43094">
    <property type="entry name" value="AMINOTRANSFERASE"/>
    <property type="match status" value="1"/>
</dbReference>
<dbReference type="GO" id="GO:0008483">
    <property type="term" value="F:transaminase activity"/>
    <property type="evidence" value="ECO:0007669"/>
    <property type="project" value="UniProtKB-KW"/>
</dbReference>
<dbReference type="CDD" id="cd00610">
    <property type="entry name" value="OAT_like"/>
    <property type="match status" value="1"/>
</dbReference>
<dbReference type="Gene3D" id="3.90.1150.10">
    <property type="entry name" value="Aspartate Aminotransferase, domain 1"/>
    <property type="match status" value="1"/>
</dbReference>